<keyword evidence="3" id="KW-1185">Reference proteome</keyword>
<protein>
    <submittedName>
        <fullName evidence="2">YHYH domain-containing protein</fullName>
    </submittedName>
</protein>
<reference evidence="2 3" key="1">
    <citation type="submission" date="2022-05" db="EMBL/GenBank/DDBJ databases">
        <title>Genome Sequencing of Bee-Associated Microbes.</title>
        <authorList>
            <person name="Dunlap C."/>
        </authorList>
    </citation>
    <scope>NUCLEOTIDE SEQUENCE [LARGE SCALE GENOMIC DNA]</scope>
    <source>
        <strain evidence="2 3">NRRL B-23120</strain>
    </source>
</reference>
<dbReference type="GeneID" id="95377811"/>
<evidence type="ECO:0000313" key="3">
    <source>
        <dbReference type="Proteomes" id="UP001527202"/>
    </source>
</evidence>
<gene>
    <name evidence="2" type="ORF">M5X16_03230</name>
</gene>
<name>A0ABT4F8H3_9BACL</name>
<dbReference type="EMBL" id="JAMDMJ010000003">
    <property type="protein sequence ID" value="MCY9594785.1"/>
    <property type="molecule type" value="Genomic_DNA"/>
</dbReference>
<feature type="chain" id="PRO_5045603667" evidence="1">
    <location>
        <begin position="27"/>
        <end position="58"/>
    </location>
</feature>
<evidence type="ECO:0000313" key="2">
    <source>
        <dbReference type="EMBL" id="MCY9594785.1"/>
    </source>
</evidence>
<keyword evidence="1" id="KW-0732">Signal</keyword>
<organism evidence="2 3">
    <name type="scientific">Paenibacillus chitinolyticus</name>
    <dbReference type="NCBI Taxonomy" id="79263"/>
    <lineage>
        <taxon>Bacteria</taxon>
        <taxon>Bacillati</taxon>
        <taxon>Bacillota</taxon>
        <taxon>Bacilli</taxon>
        <taxon>Bacillales</taxon>
        <taxon>Paenibacillaceae</taxon>
        <taxon>Paenibacillus</taxon>
    </lineage>
</organism>
<dbReference type="Proteomes" id="UP001527202">
    <property type="component" value="Unassembled WGS sequence"/>
</dbReference>
<evidence type="ECO:0000256" key="1">
    <source>
        <dbReference type="SAM" id="SignalP"/>
    </source>
</evidence>
<accession>A0ABT4F8H3</accession>
<comment type="caution">
    <text evidence="2">The sequence shown here is derived from an EMBL/GenBank/DDBJ whole genome shotgun (WGS) entry which is preliminary data.</text>
</comment>
<dbReference type="RefSeq" id="WP_231392012.1">
    <property type="nucleotide sequence ID" value="NZ_BQWH01000003.1"/>
</dbReference>
<dbReference type="NCBIfam" id="NF033223">
    <property type="entry name" value="YHYH_alt"/>
    <property type="match status" value="1"/>
</dbReference>
<dbReference type="InterPro" id="IPR047773">
    <property type="entry name" value="YHYH_dom_bact"/>
</dbReference>
<sequence>MRTLKKTVIFIVAIVVVMATSASAYAHPGRLDKNGGHNCSAKSKQKGLCSGYHYHKKK</sequence>
<feature type="signal peptide" evidence="1">
    <location>
        <begin position="1"/>
        <end position="26"/>
    </location>
</feature>
<proteinExistence type="predicted"/>